<dbReference type="Gene3D" id="1.10.3790.10">
    <property type="entry name" value="NinB"/>
    <property type="match status" value="1"/>
</dbReference>
<reference evidence="1" key="1">
    <citation type="journal article" date="2021" name="Proc. Natl. Acad. Sci. U.S.A.">
        <title>A Catalog of Tens of Thousands of Viruses from Human Metagenomes Reveals Hidden Associations with Chronic Diseases.</title>
        <authorList>
            <person name="Tisza M.J."/>
            <person name="Buck C.B."/>
        </authorList>
    </citation>
    <scope>NUCLEOTIDE SEQUENCE</scope>
    <source>
        <strain evidence="1">Ctvod4</strain>
    </source>
</reference>
<dbReference type="SUPFAM" id="SSF103370">
    <property type="entry name" value="NinB"/>
    <property type="match status" value="1"/>
</dbReference>
<sequence>MKKITIPSNVKNGKLVQNRNLIQNAIASFEDTNINITIERRSKKRSVQQNAFYWGVWIPIIQQAINDTWGEFYPPNEVHNVLKALCNYEERPNPATGEIQRVPVSSTKLSTYEWEKEFKQQVRQMCMDNFNLDLPEPDNEE</sequence>
<evidence type="ECO:0000313" key="1">
    <source>
        <dbReference type="EMBL" id="DAD70628.1"/>
    </source>
</evidence>
<protein>
    <submittedName>
        <fullName evidence="1">Protein NinB</fullName>
    </submittedName>
</protein>
<proteinExistence type="predicted"/>
<name>A0A8S5LKL9_9CAUD</name>
<dbReference type="EMBL" id="BK015869">
    <property type="protein sequence ID" value="DAD70628.1"/>
    <property type="molecule type" value="Genomic_DNA"/>
</dbReference>
<organism evidence="1">
    <name type="scientific">Siphoviridae sp. ctvod4</name>
    <dbReference type="NCBI Taxonomy" id="2827595"/>
    <lineage>
        <taxon>Viruses</taxon>
        <taxon>Duplodnaviria</taxon>
        <taxon>Heunggongvirae</taxon>
        <taxon>Uroviricota</taxon>
        <taxon>Caudoviricetes</taxon>
    </lineage>
</organism>
<accession>A0A8S5LKL9</accession>
<dbReference type="InterPro" id="IPR036619">
    <property type="entry name" value="NinB_sf"/>
</dbReference>